<evidence type="ECO:0000313" key="4">
    <source>
        <dbReference type="EMBL" id="KAA5422042.1"/>
    </source>
</evidence>
<dbReference type="Pfam" id="PF02627">
    <property type="entry name" value="CMD"/>
    <property type="match status" value="2"/>
</dbReference>
<gene>
    <name evidence="4" type="ORF">F2Y87_02705</name>
</gene>
<feature type="chain" id="PRO_5027108740" description="Alpha/beta fold hydrolase" evidence="1">
    <location>
        <begin position="21"/>
        <end position="543"/>
    </location>
</feature>
<evidence type="ECO:0000259" key="3">
    <source>
        <dbReference type="Pfam" id="PF02627"/>
    </source>
</evidence>
<dbReference type="InterPro" id="IPR029032">
    <property type="entry name" value="AhpD-like"/>
</dbReference>
<evidence type="ECO:0000313" key="5">
    <source>
        <dbReference type="Proteomes" id="UP000482653"/>
    </source>
</evidence>
<evidence type="ECO:0000256" key="1">
    <source>
        <dbReference type="SAM" id="SignalP"/>
    </source>
</evidence>
<evidence type="ECO:0008006" key="6">
    <source>
        <dbReference type="Google" id="ProtNLM"/>
    </source>
</evidence>
<organism evidence="4 5">
    <name type="scientific">Bacteroides cellulosilyticus</name>
    <dbReference type="NCBI Taxonomy" id="246787"/>
    <lineage>
        <taxon>Bacteria</taxon>
        <taxon>Pseudomonadati</taxon>
        <taxon>Bacteroidota</taxon>
        <taxon>Bacteroidia</taxon>
        <taxon>Bacteroidales</taxon>
        <taxon>Bacteroidaceae</taxon>
        <taxon>Bacteroides</taxon>
    </lineage>
</organism>
<dbReference type="Pfam" id="PF01738">
    <property type="entry name" value="DLH"/>
    <property type="match status" value="1"/>
</dbReference>
<evidence type="ECO:0000259" key="2">
    <source>
        <dbReference type="Pfam" id="PF01738"/>
    </source>
</evidence>
<dbReference type="PANTHER" id="PTHR47751">
    <property type="entry name" value="SUPERFAMILY HYDROLASE, PUTATIVE (AFU_ORTHOLOGUE AFUA_2G16580)-RELATED"/>
    <property type="match status" value="1"/>
</dbReference>
<proteinExistence type="predicted"/>
<dbReference type="Proteomes" id="UP000482653">
    <property type="component" value="Unassembled WGS sequence"/>
</dbReference>
<dbReference type="InterPro" id="IPR051411">
    <property type="entry name" value="Polyketide_trans_af380"/>
</dbReference>
<comment type="caution">
    <text evidence="4">The sequence shown here is derived from an EMBL/GenBank/DDBJ whole genome shotgun (WGS) entry which is preliminary data.</text>
</comment>
<feature type="domain" description="Carboxymuconolactone decarboxylase-like" evidence="3">
    <location>
        <begin position="147"/>
        <end position="209"/>
    </location>
</feature>
<dbReference type="SUPFAM" id="SSF69118">
    <property type="entry name" value="AhpD-like"/>
    <property type="match status" value="1"/>
</dbReference>
<dbReference type="RefSeq" id="WP_149946039.1">
    <property type="nucleotide sequence ID" value="NZ_JBBNMF010000006.1"/>
</dbReference>
<dbReference type="InterPro" id="IPR002925">
    <property type="entry name" value="Dienelactn_hydro"/>
</dbReference>
<dbReference type="Gene3D" id="1.20.1290.10">
    <property type="entry name" value="AhpD-like"/>
    <property type="match status" value="1"/>
</dbReference>
<keyword evidence="1" id="KW-0732">Signal</keyword>
<dbReference type="GO" id="GO:0051920">
    <property type="term" value="F:peroxiredoxin activity"/>
    <property type="evidence" value="ECO:0007669"/>
    <property type="project" value="InterPro"/>
</dbReference>
<feature type="domain" description="Carboxymuconolactone decarboxylase-like" evidence="3">
    <location>
        <begin position="24"/>
        <end position="87"/>
    </location>
</feature>
<feature type="domain" description="Dienelactone hydrolase" evidence="2">
    <location>
        <begin position="265"/>
        <end position="371"/>
    </location>
</feature>
<name>A0A6L3K7Y6_9BACE</name>
<dbReference type="AlphaFoldDB" id="A0A6L3K7Y6"/>
<accession>A0A6L3K7Y6</accession>
<dbReference type="SUPFAM" id="SSF53474">
    <property type="entry name" value="alpha/beta-Hydrolases"/>
    <property type="match status" value="1"/>
</dbReference>
<dbReference type="Gene3D" id="1.10.10.800">
    <property type="match status" value="1"/>
</dbReference>
<dbReference type="InterPro" id="IPR029058">
    <property type="entry name" value="AB_hydrolase_fold"/>
</dbReference>
<dbReference type="InterPro" id="IPR003779">
    <property type="entry name" value="CMD-like"/>
</dbReference>
<feature type="signal peptide" evidence="1">
    <location>
        <begin position="1"/>
        <end position="20"/>
    </location>
</feature>
<dbReference type="EMBL" id="VVYX01000003">
    <property type="protein sequence ID" value="KAA5422042.1"/>
    <property type="molecule type" value="Genomic_DNA"/>
</dbReference>
<sequence length="543" mass="60296">MNIVKKIIILFMCVSSIIQAQSATNGLDDKQRAIITISAHTARGEIRSLKTALETGLDAGLSINETKEILVQMYAYCGFPHALNALNTLMAVVEERKESGKTDIEGTEPNLLPQNTNMLEYGENIRTQLVGYPVVGKVYEFCPIIDEYLRSHLFGDIFSRDNINYQYRELATVSALAGMNLENQLRSHLSICKKLGFTKDELQEFTSVISTKIGFTEGETASRVVAAIFSEDNKTNRDIEMKRITFPNRNITVVGNLFLPTDFEENKKYPAIIVGHPAGGVKEQTAGTYARNLAEKGFITLAFDASYQGESGGEPRGVEDPAVRTEDFRCAVDYLSALPYVKNIGVMGICGGGGFAIAAAITDHRVKAVAGVSAVDLGQLRRDGMNGSLNATIQSRLDAVAGQRTIEAKGGEIKYANYVPNSLEEIPANAPKMYREGYEYYRTPLAQHPRSTNKYTFTSLDKLISFTAFDHLELLAPRPLLMIAGSEADSFYYSQDAYDRAGEPKELYKVQGASHIELYWKPEYVKEVTNKLNDYFTKYLIQR</sequence>
<dbReference type="PANTHER" id="PTHR47751:SF1">
    <property type="entry name" value="SUPERFAMILY HYDROLASE, PUTATIVE (AFU_ORTHOLOGUE AFUA_2G16580)-RELATED"/>
    <property type="match status" value="1"/>
</dbReference>
<protein>
    <recommendedName>
        <fullName evidence="6">Alpha/beta fold hydrolase</fullName>
    </recommendedName>
</protein>
<dbReference type="Gene3D" id="3.40.50.1820">
    <property type="entry name" value="alpha/beta hydrolase"/>
    <property type="match status" value="1"/>
</dbReference>
<reference evidence="4 5" key="1">
    <citation type="journal article" date="2019" name="Nat. Med.">
        <title>A library of human gut bacterial isolates paired with longitudinal multiomics data enables mechanistic microbiome research.</title>
        <authorList>
            <person name="Poyet M."/>
            <person name="Groussin M."/>
            <person name="Gibbons S.M."/>
            <person name="Avila-Pacheco J."/>
            <person name="Jiang X."/>
            <person name="Kearney S.M."/>
            <person name="Perrotta A.R."/>
            <person name="Berdy B."/>
            <person name="Zhao S."/>
            <person name="Lieberman T.D."/>
            <person name="Swanson P.K."/>
            <person name="Smith M."/>
            <person name="Roesemann S."/>
            <person name="Alexander J.E."/>
            <person name="Rich S.A."/>
            <person name="Livny J."/>
            <person name="Vlamakis H."/>
            <person name="Clish C."/>
            <person name="Bullock K."/>
            <person name="Deik A."/>
            <person name="Scott J."/>
            <person name="Pierce K.A."/>
            <person name="Xavier R.J."/>
            <person name="Alm E.J."/>
        </authorList>
    </citation>
    <scope>NUCLEOTIDE SEQUENCE [LARGE SCALE GENOMIC DNA]</scope>
    <source>
        <strain evidence="4 5">BIOML-A8</strain>
    </source>
</reference>
<dbReference type="GO" id="GO:0016787">
    <property type="term" value="F:hydrolase activity"/>
    <property type="evidence" value="ECO:0007669"/>
    <property type="project" value="InterPro"/>
</dbReference>